<dbReference type="Gene3D" id="3.30.70.580">
    <property type="entry name" value="Pseudouridine synthase I, catalytic domain, N-terminal subdomain"/>
    <property type="match status" value="1"/>
</dbReference>
<comment type="caution">
    <text evidence="7">The sequence shown here is derived from an EMBL/GenBank/DDBJ whole genome shotgun (WGS) entry which is preliminary data.</text>
</comment>
<keyword evidence="8" id="KW-1185">Reference proteome</keyword>
<dbReference type="Gene3D" id="3.10.290.10">
    <property type="entry name" value="RNA-binding S4 domain"/>
    <property type="match status" value="1"/>
</dbReference>
<keyword evidence="3 5" id="KW-0413">Isomerase</keyword>
<dbReference type="SMART" id="SM00363">
    <property type="entry name" value="S4"/>
    <property type="match status" value="1"/>
</dbReference>
<gene>
    <name evidence="7" type="ORF">CLV27_1540</name>
</gene>
<dbReference type="PROSITE" id="PS01149">
    <property type="entry name" value="PSI_RSU"/>
    <property type="match status" value="1"/>
</dbReference>
<dbReference type="InterPro" id="IPR006145">
    <property type="entry name" value="PsdUridine_synth_RsuA/RluA"/>
</dbReference>
<dbReference type="AlphaFoldDB" id="A0A4R1GH07"/>
<dbReference type="PROSITE" id="PS50889">
    <property type="entry name" value="S4"/>
    <property type="match status" value="1"/>
</dbReference>
<dbReference type="GO" id="GO:0000455">
    <property type="term" value="P:enzyme-directed rRNA pseudouridine synthesis"/>
    <property type="evidence" value="ECO:0007669"/>
    <property type="project" value="UniProtKB-ARBA"/>
</dbReference>
<feature type="domain" description="RNA-binding S4" evidence="6">
    <location>
        <begin position="1"/>
        <end position="59"/>
    </location>
</feature>
<dbReference type="FunFam" id="3.10.290.10:FF:000003">
    <property type="entry name" value="Pseudouridine synthase"/>
    <property type="match status" value="1"/>
</dbReference>
<evidence type="ECO:0000256" key="3">
    <source>
        <dbReference type="ARBA" id="ARBA00023235"/>
    </source>
</evidence>
<dbReference type="SUPFAM" id="SSF55174">
    <property type="entry name" value="Alpha-L RNA-binding motif"/>
    <property type="match status" value="1"/>
</dbReference>
<protein>
    <recommendedName>
        <fullName evidence="5">Pseudouridine synthase</fullName>
        <ecNumber evidence="5">5.4.99.-</ecNumber>
    </recommendedName>
</protein>
<dbReference type="InterPro" id="IPR018496">
    <property type="entry name" value="PsdUridine_synth_RsuA/RluB_CS"/>
</dbReference>
<proteinExistence type="inferred from homology"/>
<dbReference type="EMBL" id="SMFV01000005">
    <property type="protein sequence ID" value="TCK03462.1"/>
    <property type="molecule type" value="Genomic_DNA"/>
</dbReference>
<dbReference type="GO" id="GO:0005829">
    <property type="term" value="C:cytosol"/>
    <property type="evidence" value="ECO:0007669"/>
    <property type="project" value="UniProtKB-ARBA"/>
</dbReference>
<dbReference type="SUPFAM" id="SSF55120">
    <property type="entry name" value="Pseudouridine synthase"/>
    <property type="match status" value="1"/>
</dbReference>
<dbReference type="PANTHER" id="PTHR47683:SF4">
    <property type="entry name" value="PSEUDOURIDINE SYNTHASE"/>
    <property type="match status" value="1"/>
</dbReference>
<dbReference type="InterPro" id="IPR000748">
    <property type="entry name" value="PsdUridine_synth_RsuA/RluB/E/F"/>
</dbReference>
<dbReference type="PANTHER" id="PTHR47683">
    <property type="entry name" value="PSEUDOURIDINE SYNTHASE FAMILY PROTEIN-RELATED"/>
    <property type="match status" value="1"/>
</dbReference>
<sequence>MRLDRLLAEAGFGTRSQVKKLIMKGHVTVNGEVVTVPKFQVDPEKDEVLVDGELVEYEKDYYLILNKPRGYVTSTKDREMTVMELLAGIPRPEKLFPVGRLDKDTEGLLLITNDGELAHRLTHPKWKVPKVYYVVVEGEVKEEELEPLRKGMEFKDFKAKPAKVRILSSGKDSSEVEIEITEGKYHQVKRMFSRIGHPVKYLKRVKFGNLELGELPVGEFRSLTPKELEELKKLVGLR</sequence>
<comment type="similarity">
    <text evidence="1 5">Belongs to the pseudouridine synthase RsuA family.</text>
</comment>
<dbReference type="CDD" id="cd00165">
    <property type="entry name" value="S4"/>
    <property type="match status" value="1"/>
</dbReference>
<organism evidence="7 8">
    <name type="scientific">Phorcysia thermohydrogeniphila</name>
    <dbReference type="NCBI Taxonomy" id="936138"/>
    <lineage>
        <taxon>Bacteria</taxon>
        <taxon>Pseudomonadati</taxon>
        <taxon>Aquificota</taxon>
        <taxon>Aquificia</taxon>
        <taxon>Desulfurobacteriales</taxon>
        <taxon>Desulfurobacteriaceae</taxon>
        <taxon>Phorcysia</taxon>
    </lineage>
</organism>
<dbReference type="NCBIfam" id="TIGR00093">
    <property type="entry name" value="pseudouridine synthase"/>
    <property type="match status" value="1"/>
</dbReference>
<dbReference type="InterPro" id="IPR036986">
    <property type="entry name" value="S4_RNA-bd_sf"/>
</dbReference>
<dbReference type="InterPro" id="IPR050343">
    <property type="entry name" value="RsuA_PseudoU_synthase"/>
</dbReference>
<evidence type="ECO:0000256" key="4">
    <source>
        <dbReference type="PROSITE-ProRule" id="PRU00182"/>
    </source>
</evidence>
<dbReference type="Gene3D" id="3.30.70.1560">
    <property type="entry name" value="Alpha-L RNA-binding motif"/>
    <property type="match status" value="1"/>
</dbReference>
<dbReference type="InterPro" id="IPR020094">
    <property type="entry name" value="TruA/RsuA/RluB/E/F_N"/>
</dbReference>
<dbReference type="Proteomes" id="UP000295777">
    <property type="component" value="Unassembled WGS sequence"/>
</dbReference>
<dbReference type="InterPro" id="IPR020103">
    <property type="entry name" value="PsdUridine_synth_cat_dom_sf"/>
</dbReference>
<dbReference type="Pfam" id="PF01479">
    <property type="entry name" value="S4"/>
    <property type="match status" value="1"/>
</dbReference>
<dbReference type="GO" id="GO:0120159">
    <property type="term" value="F:rRNA pseudouridine synthase activity"/>
    <property type="evidence" value="ECO:0007669"/>
    <property type="project" value="UniProtKB-ARBA"/>
</dbReference>
<evidence type="ECO:0000259" key="6">
    <source>
        <dbReference type="SMART" id="SM00363"/>
    </source>
</evidence>
<dbReference type="OrthoDB" id="9807213at2"/>
<dbReference type="InterPro" id="IPR042092">
    <property type="entry name" value="PsdUridine_s_RsuA/RluB/E/F_cat"/>
</dbReference>
<evidence type="ECO:0000313" key="7">
    <source>
        <dbReference type="EMBL" id="TCK03462.1"/>
    </source>
</evidence>
<evidence type="ECO:0000256" key="1">
    <source>
        <dbReference type="ARBA" id="ARBA00008348"/>
    </source>
</evidence>
<name>A0A4R1GH07_9BACT</name>
<dbReference type="RefSeq" id="WP_132527457.1">
    <property type="nucleotide sequence ID" value="NZ_SMFV01000005.1"/>
</dbReference>
<dbReference type="Pfam" id="PF00849">
    <property type="entry name" value="PseudoU_synth_2"/>
    <property type="match status" value="1"/>
</dbReference>
<evidence type="ECO:0000256" key="5">
    <source>
        <dbReference type="RuleBase" id="RU003887"/>
    </source>
</evidence>
<evidence type="ECO:0000256" key="2">
    <source>
        <dbReference type="ARBA" id="ARBA00022884"/>
    </source>
</evidence>
<evidence type="ECO:0000313" key="8">
    <source>
        <dbReference type="Proteomes" id="UP000295777"/>
    </source>
</evidence>
<dbReference type="EC" id="5.4.99.-" evidence="5"/>
<keyword evidence="2 4" id="KW-0694">RNA-binding</keyword>
<dbReference type="InterPro" id="IPR002942">
    <property type="entry name" value="S4_RNA-bd"/>
</dbReference>
<dbReference type="GO" id="GO:0003723">
    <property type="term" value="F:RNA binding"/>
    <property type="evidence" value="ECO:0007669"/>
    <property type="project" value="UniProtKB-KW"/>
</dbReference>
<reference evidence="7 8" key="1">
    <citation type="submission" date="2019-03" db="EMBL/GenBank/DDBJ databases">
        <title>Genomic Encyclopedia of Archaeal and Bacterial Type Strains, Phase II (KMG-II): from individual species to whole genera.</title>
        <authorList>
            <person name="Goeker M."/>
        </authorList>
    </citation>
    <scope>NUCLEOTIDE SEQUENCE [LARGE SCALE GENOMIC DNA]</scope>
    <source>
        <strain evidence="7 8">DSM 24425</strain>
    </source>
</reference>
<accession>A0A4R1GH07</accession>
<dbReference type="FunFam" id="3.30.70.1560:FF:000001">
    <property type="entry name" value="Pseudouridine synthase"/>
    <property type="match status" value="1"/>
</dbReference>